<feature type="compositionally biased region" description="Low complexity" evidence="1">
    <location>
        <begin position="25"/>
        <end position="37"/>
    </location>
</feature>
<dbReference type="EMBL" id="ANIZ01000246">
    <property type="protein sequence ID" value="ETI55821.1"/>
    <property type="molecule type" value="Genomic_DNA"/>
</dbReference>
<proteinExistence type="predicted"/>
<evidence type="ECO:0000313" key="3">
    <source>
        <dbReference type="Proteomes" id="UP000018721"/>
    </source>
</evidence>
<gene>
    <name evidence="2" type="ORF">F443_01546</name>
</gene>
<organism evidence="2 3">
    <name type="scientific">Phytophthora nicotianae P1569</name>
    <dbReference type="NCBI Taxonomy" id="1317065"/>
    <lineage>
        <taxon>Eukaryota</taxon>
        <taxon>Sar</taxon>
        <taxon>Stramenopiles</taxon>
        <taxon>Oomycota</taxon>
        <taxon>Peronosporomycetes</taxon>
        <taxon>Peronosporales</taxon>
        <taxon>Peronosporaceae</taxon>
        <taxon>Phytophthora</taxon>
    </lineage>
</organism>
<feature type="region of interest" description="Disordered" evidence="1">
    <location>
        <begin position="21"/>
        <end position="43"/>
    </location>
</feature>
<name>V9FXP3_PHYNI</name>
<reference evidence="2 3" key="1">
    <citation type="submission" date="2013-11" db="EMBL/GenBank/DDBJ databases">
        <title>The Genome Sequence of Phytophthora parasitica P1569.</title>
        <authorList>
            <consortium name="The Broad Institute Genomics Platform"/>
            <person name="Russ C."/>
            <person name="Tyler B."/>
            <person name="Panabieres F."/>
            <person name="Shan W."/>
            <person name="Tripathy S."/>
            <person name="Grunwald N."/>
            <person name="Machado M."/>
            <person name="Johnson C.S."/>
            <person name="Arredondo F."/>
            <person name="Hong C."/>
            <person name="Coffey M."/>
            <person name="Young S.K."/>
            <person name="Zeng Q."/>
            <person name="Gargeya S."/>
            <person name="Fitzgerald M."/>
            <person name="Abouelleil A."/>
            <person name="Alvarado L."/>
            <person name="Chapman S.B."/>
            <person name="Gainer-Dewar J."/>
            <person name="Goldberg J."/>
            <person name="Griggs A."/>
            <person name="Gujja S."/>
            <person name="Hansen M."/>
            <person name="Howarth C."/>
            <person name="Imamovic A."/>
            <person name="Ireland A."/>
            <person name="Larimer J."/>
            <person name="McCowan C."/>
            <person name="Murphy C."/>
            <person name="Pearson M."/>
            <person name="Poon T.W."/>
            <person name="Priest M."/>
            <person name="Roberts A."/>
            <person name="Saif S."/>
            <person name="Shea T."/>
            <person name="Sykes S."/>
            <person name="Wortman J."/>
            <person name="Nusbaum C."/>
            <person name="Birren B."/>
        </authorList>
    </citation>
    <scope>NUCLEOTIDE SEQUENCE [LARGE SCALE GENOMIC DNA]</scope>
    <source>
        <strain evidence="2 3">P1569</strain>
    </source>
</reference>
<sequence>MPLLPSLVPYVTTQTVPEPTHSYCRTRTLPLPTTAAPQKATIR</sequence>
<dbReference type="HOGENOM" id="CLU_3243355_0_0_1"/>
<evidence type="ECO:0000256" key="1">
    <source>
        <dbReference type="SAM" id="MobiDB-lite"/>
    </source>
</evidence>
<accession>V9FXP3</accession>
<comment type="caution">
    <text evidence="2">The sequence shown here is derived from an EMBL/GenBank/DDBJ whole genome shotgun (WGS) entry which is preliminary data.</text>
</comment>
<keyword evidence="3" id="KW-1185">Reference proteome</keyword>
<protein>
    <submittedName>
        <fullName evidence="2">Uncharacterized protein</fullName>
    </submittedName>
</protein>
<dbReference type="AlphaFoldDB" id="V9FXP3"/>
<evidence type="ECO:0000313" key="2">
    <source>
        <dbReference type="EMBL" id="ETI55821.1"/>
    </source>
</evidence>
<dbReference type="Proteomes" id="UP000018721">
    <property type="component" value="Unassembled WGS sequence"/>
</dbReference>